<dbReference type="Proteomes" id="UP000264006">
    <property type="component" value="Chromosome"/>
</dbReference>
<feature type="region of interest" description="Disordered" evidence="2">
    <location>
        <begin position="37"/>
        <end position="58"/>
    </location>
</feature>
<dbReference type="AlphaFoldDB" id="A0A346XR88"/>
<proteinExistence type="predicted"/>
<dbReference type="PANTHER" id="PTHR23308">
    <property type="entry name" value="NUCLEAR INHIBITOR OF PROTEIN PHOSPHATASE-1"/>
    <property type="match status" value="1"/>
</dbReference>
<dbReference type="OrthoDB" id="277520at2"/>
<dbReference type="SUPFAM" id="SSF49879">
    <property type="entry name" value="SMAD/FHA domain"/>
    <property type="match status" value="1"/>
</dbReference>
<dbReference type="KEGG" id="euz:DVS28_a0026"/>
<dbReference type="InterPro" id="IPR050923">
    <property type="entry name" value="Cell_Proc_Reg/RNA_Proc"/>
</dbReference>
<dbReference type="SMART" id="SM00240">
    <property type="entry name" value="FHA"/>
    <property type="match status" value="1"/>
</dbReference>
<organism evidence="4 5">
    <name type="scientific">Euzebya pacifica</name>
    <dbReference type="NCBI Taxonomy" id="1608957"/>
    <lineage>
        <taxon>Bacteria</taxon>
        <taxon>Bacillati</taxon>
        <taxon>Actinomycetota</taxon>
        <taxon>Nitriliruptoria</taxon>
        <taxon>Euzebyales</taxon>
    </lineage>
</organism>
<dbReference type="InterPro" id="IPR008984">
    <property type="entry name" value="SMAD_FHA_dom_sf"/>
</dbReference>
<keyword evidence="1" id="KW-0597">Phosphoprotein</keyword>
<reference evidence="4 5" key="1">
    <citation type="submission" date="2018-09" db="EMBL/GenBank/DDBJ databases">
        <title>Complete genome sequence of Euzebya sp. DY32-46 isolated from seawater of Pacific Ocean.</title>
        <authorList>
            <person name="Xu L."/>
            <person name="Wu Y.-H."/>
            <person name="Xu X.-W."/>
        </authorList>
    </citation>
    <scope>NUCLEOTIDE SEQUENCE [LARGE SCALE GENOMIC DNA]</scope>
    <source>
        <strain evidence="4 5">DY32-46</strain>
    </source>
</reference>
<evidence type="ECO:0000256" key="2">
    <source>
        <dbReference type="SAM" id="MobiDB-lite"/>
    </source>
</evidence>
<sequence>MPPIVFTALQVLFLVLLYAFVARAVRWVIKDVANPGPAMASSQPRAARGRQPKQKRARPRELVIHFPDSAPRVLPLEEGRSVTFGRHQTASVVLTDLYASDFHARIDFDGDGWTLTDEGSTNGTFLNQVRLTAPTPLRAGDQISFGRTTVEVRR</sequence>
<dbReference type="RefSeq" id="WP_114589639.1">
    <property type="nucleotide sequence ID" value="NZ_CAXIBR010000019.1"/>
</dbReference>
<name>A0A346XR88_9ACTN</name>
<dbReference type="CDD" id="cd00060">
    <property type="entry name" value="FHA"/>
    <property type="match status" value="1"/>
</dbReference>
<keyword evidence="5" id="KW-1185">Reference proteome</keyword>
<accession>A0A346XR88</accession>
<dbReference type="InterPro" id="IPR000253">
    <property type="entry name" value="FHA_dom"/>
</dbReference>
<dbReference type="Gene3D" id="2.60.200.20">
    <property type="match status" value="1"/>
</dbReference>
<evidence type="ECO:0000313" key="5">
    <source>
        <dbReference type="Proteomes" id="UP000264006"/>
    </source>
</evidence>
<evidence type="ECO:0000259" key="3">
    <source>
        <dbReference type="PROSITE" id="PS50006"/>
    </source>
</evidence>
<evidence type="ECO:0000256" key="1">
    <source>
        <dbReference type="ARBA" id="ARBA00022553"/>
    </source>
</evidence>
<dbReference type="EMBL" id="CP031165">
    <property type="protein sequence ID" value="AXV04735.1"/>
    <property type="molecule type" value="Genomic_DNA"/>
</dbReference>
<dbReference type="PROSITE" id="PS50006">
    <property type="entry name" value="FHA_DOMAIN"/>
    <property type="match status" value="1"/>
</dbReference>
<evidence type="ECO:0000313" key="4">
    <source>
        <dbReference type="EMBL" id="AXV04735.1"/>
    </source>
</evidence>
<protein>
    <submittedName>
        <fullName evidence="4">FHA-domain-containing protein</fullName>
    </submittedName>
</protein>
<dbReference type="Pfam" id="PF00498">
    <property type="entry name" value="FHA"/>
    <property type="match status" value="1"/>
</dbReference>
<gene>
    <name evidence="4" type="ORF">DVS28_a0026</name>
</gene>
<feature type="compositionally biased region" description="Basic residues" evidence="2">
    <location>
        <begin position="47"/>
        <end position="58"/>
    </location>
</feature>
<feature type="domain" description="FHA" evidence="3">
    <location>
        <begin position="82"/>
        <end position="131"/>
    </location>
</feature>